<proteinExistence type="predicted"/>
<evidence type="ECO:0000313" key="1">
    <source>
        <dbReference type="EMBL" id="GCA92042.1"/>
    </source>
</evidence>
<dbReference type="RefSeq" id="WP_261779305.1">
    <property type="nucleotide sequence ID" value="NZ_BHVU01000025.1"/>
</dbReference>
<sequence>MGYSIKISKSVQKQIDDLPNAMKGRILEKIKGLEIEPCPSGIVKLKNSEQEHRPRISDYRVRYQIGFFVTWYGLIGWHKSTKSLSGKRLN</sequence>
<reference evidence="1 2" key="1">
    <citation type="journal article" date="2019" name="Appl. Environ. Microbiol.">
        <title>Co-occurrence of broad and narrow host-range viruses infecting the toxic bloom-forming cyanobacterium Microcystis aeruginosa.</title>
        <authorList>
            <person name="Morimoto D."/>
            <person name="Tominaga K."/>
            <person name="Nishimura Y."/>
            <person name="Yoshida N."/>
            <person name="Kimura S."/>
            <person name="Sako Y."/>
            <person name="Yoshida T."/>
        </authorList>
    </citation>
    <scope>NUCLEOTIDE SEQUENCE [LARGE SCALE GENOMIC DNA]</scope>
    <source>
        <strain evidence="1 2">11-30S32</strain>
    </source>
</reference>
<evidence type="ECO:0000313" key="2">
    <source>
        <dbReference type="Proteomes" id="UP000321223"/>
    </source>
</evidence>
<gene>
    <name evidence="1" type="ORF">MAE30S32_06940</name>
</gene>
<organism evidence="1 2">
    <name type="scientific">Microcystis aeruginosa 11-30S32</name>
    <dbReference type="NCBI Taxonomy" id="2358142"/>
    <lineage>
        <taxon>Bacteria</taxon>
        <taxon>Bacillati</taxon>
        <taxon>Cyanobacteriota</taxon>
        <taxon>Cyanophyceae</taxon>
        <taxon>Oscillatoriophycideae</taxon>
        <taxon>Chroococcales</taxon>
        <taxon>Microcystaceae</taxon>
        <taxon>Microcystis</taxon>
    </lineage>
</organism>
<name>A0A510PE50_MICAE</name>
<protein>
    <recommendedName>
        <fullName evidence="3">Type II toxin-antitoxin system RelE/ParE family toxin</fullName>
    </recommendedName>
</protein>
<dbReference type="Proteomes" id="UP000321223">
    <property type="component" value="Unassembled WGS sequence"/>
</dbReference>
<dbReference type="EMBL" id="BHVU01000025">
    <property type="protein sequence ID" value="GCA92042.1"/>
    <property type="molecule type" value="Genomic_DNA"/>
</dbReference>
<comment type="caution">
    <text evidence="1">The sequence shown here is derived from an EMBL/GenBank/DDBJ whole genome shotgun (WGS) entry which is preliminary data.</text>
</comment>
<dbReference type="Gene3D" id="3.30.2310.20">
    <property type="entry name" value="RelE-like"/>
    <property type="match status" value="1"/>
</dbReference>
<dbReference type="InterPro" id="IPR035093">
    <property type="entry name" value="RelE/ParE_toxin_dom_sf"/>
</dbReference>
<dbReference type="AlphaFoldDB" id="A0A510PE50"/>
<dbReference type="SUPFAM" id="SSF143011">
    <property type="entry name" value="RelE-like"/>
    <property type="match status" value="1"/>
</dbReference>
<accession>A0A510PE50</accession>
<evidence type="ECO:0008006" key="3">
    <source>
        <dbReference type="Google" id="ProtNLM"/>
    </source>
</evidence>